<evidence type="ECO:0000313" key="4">
    <source>
        <dbReference type="EMBL" id="MDM8562042.1"/>
    </source>
</evidence>
<dbReference type="NCBIfam" id="TIGR01898">
    <property type="entry name" value="cas_TM1791_cmr6"/>
    <property type="match status" value="1"/>
</dbReference>
<proteinExistence type="predicted"/>
<protein>
    <submittedName>
        <fullName evidence="4">Type III-B CRISPR module RAMP protein Cmr6</fullName>
    </submittedName>
</protein>
<gene>
    <name evidence="4" type="primary">cmr6</name>
    <name evidence="4" type="ORF">QUF54_01660</name>
</gene>
<dbReference type="PANTHER" id="PTHR39965:SF1">
    <property type="entry name" value="CRISPR SYSTEM CMR SUBUNIT CMR6"/>
    <property type="match status" value="1"/>
</dbReference>
<organism evidence="4 5">
    <name type="scientific">Candidatus Marithioploca araucensis</name>
    <dbReference type="NCBI Taxonomy" id="70273"/>
    <lineage>
        <taxon>Bacteria</taxon>
        <taxon>Pseudomonadati</taxon>
        <taxon>Pseudomonadota</taxon>
        <taxon>Gammaproteobacteria</taxon>
        <taxon>Thiotrichales</taxon>
        <taxon>Thiotrichaceae</taxon>
        <taxon>Candidatus Marithioploca</taxon>
    </lineage>
</organism>
<evidence type="ECO:0000313" key="5">
    <source>
        <dbReference type="Proteomes" id="UP001171945"/>
    </source>
</evidence>
<evidence type="ECO:0000256" key="1">
    <source>
        <dbReference type="ARBA" id="ARBA00023118"/>
    </source>
</evidence>
<name>A0ABT7VQU7_9GAMM</name>
<feature type="compositionally biased region" description="Basic and acidic residues" evidence="2">
    <location>
        <begin position="406"/>
        <end position="417"/>
    </location>
</feature>
<feature type="domain" description="CRISPR type III-associated protein" evidence="3">
    <location>
        <begin position="121"/>
        <end position="306"/>
    </location>
</feature>
<keyword evidence="1" id="KW-0051">Antiviral defense</keyword>
<feature type="region of interest" description="Disordered" evidence="2">
    <location>
        <begin position="398"/>
        <end position="417"/>
    </location>
</feature>
<accession>A0ABT7VQU7</accession>
<keyword evidence="5" id="KW-1185">Reference proteome</keyword>
<dbReference type="InterPro" id="IPR005537">
    <property type="entry name" value="RAMP_III_fam"/>
</dbReference>
<dbReference type="EMBL" id="JAUCGM010000043">
    <property type="protein sequence ID" value="MDM8562042.1"/>
    <property type="molecule type" value="Genomic_DNA"/>
</dbReference>
<dbReference type="InterPro" id="IPR010172">
    <property type="entry name" value="CRISPR-assoc_prot_TM1791"/>
</dbReference>
<comment type="caution">
    <text evidence="4">The sequence shown here is derived from an EMBL/GenBank/DDBJ whole genome shotgun (WGS) entry which is preliminary data.</text>
</comment>
<dbReference type="Proteomes" id="UP001171945">
    <property type="component" value="Unassembled WGS sequence"/>
</dbReference>
<sequence length="417" mass="48501">MINRIPLYNEENYRDNRIRQYLSEDGHLGLWFTRFFNQYNEEWQVNKENHLNEQEDGKKAWINLTARKETGNKEYINQFCGNQEALDQYQNRVLNLIKALKGKDKLDTNDYAICETNWHFVTGMGLPHPVENGMAWHHTLGVPFLAGSTIKGLLRAWVEGGWNEKLNREETVERRQNWFGMVKGEKWDDKGEETDDKDKAGQLIFFDAVPIESVKLTSDIMTPHYGDWYAEGDKISGLDEHKRIPADWHDPVPVPFLAVKKAKFLVTIVARDKNNDKEARLALQELVQALQWLGAGAKTAAGYGHFVRNSGEEENLLEKKREEETAQKLAAEKEVRRNELKSDLEKEVYLDLFEVAQNEAEKRANGWLTKMEAAEPEDAKRIARQLKAFYESINKWEKPSKKKQKPKVDRIKKILEK</sequence>
<reference evidence="4" key="1">
    <citation type="submission" date="2023-06" db="EMBL/GenBank/DDBJ databases">
        <title>Uncultivated large filamentous bacteria from sulfidic sediments reveal new species and different genomic features in energy metabolism and defense.</title>
        <authorList>
            <person name="Fonseca A."/>
        </authorList>
    </citation>
    <scope>NUCLEOTIDE SEQUENCE</scope>
    <source>
        <strain evidence="4">HSG4</strain>
    </source>
</reference>
<evidence type="ECO:0000256" key="2">
    <source>
        <dbReference type="SAM" id="MobiDB-lite"/>
    </source>
</evidence>
<dbReference type="Pfam" id="PF03787">
    <property type="entry name" value="RAMPs"/>
    <property type="match status" value="1"/>
</dbReference>
<evidence type="ECO:0000259" key="3">
    <source>
        <dbReference type="Pfam" id="PF03787"/>
    </source>
</evidence>
<dbReference type="PANTHER" id="PTHR39965">
    <property type="entry name" value="CRISPR SYSTEM CMR SUBUNIT CMR6"/>
    <property type="match status" value="1"/>
</dbReference>